<name>A0A162NWG3_BACCE</name>
<dbReference type="AlphaFoldDB" id="A0A162NWG3"/>
<gene>
    <name evidence="1" type="ORF">B4088_5428</name>
</gene>
<evidence type="ECO:0000313" key="1">
    <source>
        <dbReference type="EMBL" id="KZD55683.1"/>
    </source>
</evidence>
<reference evidence="1 2" key="1">
    <citation type="submission" date="2015-09" db="EMBL/GenBank/DDBJ databases">
        <title>Bacillus cereus food isolates.</title>
        <authorList>
            <person name="Boekhorst J."/>
        </authorList>
    </citation>
    <scope>NUCLEOTIDE SEQUENCE [LARGE SCALE GENOMIC DNA]</scope>
    <source>
        <strain evidence="1 2">B4088</strain>
    </source>
</reference>
<protein>
    <submittedName>
        <fullName evidence="1">Uncharacterized protein</fullName>
    </submittedName>
</protein>
<accession>A0A162NWG3</accession>
<dbReference type="RefSeq" id="WP_063262943.1">
    <property type="nucleotide sequence ID" value="NZ_LJKE01000104.1"/>
</dbReference>
<dbReference type="Proteomes" id="UP000076482">
    <property type="component" value="Unassembled WGS sequence"/>
</dbReference>
<evidence type="ECO:0000313" key="2">
    <source>
        <dbReference type="Proteomes" id="UP000076482"/>
    </source>
</evidence>
<dbReference type="PATRIC" id="fig|1396.535.peg.5995"/>
<proteinExistence type="predicted"/>
<dbReference type="EMBL" id="LJKE01000104">
    <property type="protein sequence ID" value="KZD55683.1"/>
    <property type="molecule type" value="Genomic_DNA"/>
</dbReference>
<comment type="caution">
    <text evidence="1">The sequence shown here is derived from an EMBL/GenBank/DDBJ whole genome shotgun (WGS) entry which is preliminary data.</text>
</comment>
<sequence length="312" mass="36417">MFSFTHEPTHPTDIPVLDNSFSFPEIQKRTSQQIEESDLSSLRSEFKEINSEVEHIINWKYYKPLLPLLNEVKRNLYRIDNLLKNIFLLEDSEVNFQWEVYTEEKEVKVLLNSINQHYNVNVQWFCPKKNCHVGTPFSTKSIEIPLLNSALYHISKALGIPINLNYYTSDNKVEILKNYQESLHVPLQHIYPSSSTIANKINELTNMTQEHTQLSAEYDSIKTNLIKGVKANLNAHFKKKYPRYSFEFACCLTTDTESIRIYSVNGYNPISDTWSTREKTPKFEVPPCTIQDVKSYCTFLSENIDMNVFLAY</sequence>
<organism evidence="1 2">
    <name type="scientific">Bacillus cereus</name>
    <dbReference type="NCBI Taxonomy" id="1396"/>
    <lineage>
        <taxon>Bacteria</taxon>
        <taxon>Bacillati</taxon>
        <taxon>Bacillota</taxon>
        <taxon>Bacilli</taxon>
        <taxon>Bacillales</taxon>
        <taxon>Bacillaceae</taxon>
        <taxon>Bacillus</taxon>
        <taxon>Bacillus cereus group</taxon>
    </lineage>
</organism>